<evidence type="ECO:0000313" key="2">
    <source>
        <dbReference type="EMBL" id="GIP54274.1"/>
    </source>
</evidence>
<sequence>MIDFYVATPEDTDEVLKEFWDSFKTSRYFINSNTTLLSQHIETIMKTPYIIEPDKVLFRARILDEGVDQYSDSDLTAPPEKYVGIGRLNPRRIRYLYAAEGDKTAAAEMRPWINATIVIATVTPKKQMNVIDFVPTEEEKNRPNSFKRQISEKLSAPVRPNIADIEYLPTQAIAEYIKLKGFDGIRYQSAVDPDGVNYCFFNPDCFDVTVTHKLELKKIDYKF</sequence>
<dbReference type="EMBL" id="BOSL01000010">
    <property type="protein sequence ID" value="GIP54274.1"/>
    <property type="molecule type" value="Genomic_DNA"/>
</dbReference>
<comment type="caution">
    <text evidence="2">The sequence shown here is derived from an EMBL/GenBank/DDBJ whole genome shotgun (WGS) entry which is preliminary data.</text>
</comment>
<dbReference type="Proteomes" id="UP000679992">
    <property type="component" value="Unassembled WGS sequence"/>
</dbReference>
<reference evidence="2 3" key="1">
    <citation type="submission" date="2021-03" db="EMBL/GenBank/DDBJ databases">
        <title>Antimicrobial resistance genes in bacteria isolated from Japanese honey, and their potential for conferring macrolide and lincosamide resistance in the American foulbrood pathogen Paenibacillus larvae.</title>
        <authorList>
            <person name="Okamoto M."/>
            <person name="Kumagai M."/>
            <person name="Kanamori H."/>
            <person name="Takamatsu D."/>
        </authorList>
    </citation>
    <scope>NUCLEOTIDE SEQUENCE [LARGE SCALE GENOMIC DNA]</scope>
    <source>
        <strain evidence="2 3">J42TS3</strain>
    </source>
</reference>
<accession>A0ABQ4ME46</accession>
<evidence type="ECO:0000313" key="3">
    <source>
        <dbReference type="Proteomes" id="UP000679992"/>
    </source>
</evidence>
<feature type="domain" description="RES" evidence="1">
    <location>
        <begin position="71"/>
        <end position="212"/>
    </location>
</feature>
<dbReference type="InterPro" id="IPR014914">
    <property type="entry name" value="RES_dom"/>
</dbReference>
<proteinExistence type="predicted"/>
<gene>
    <name evidence="2" type="ORF">J42TS3_33090</name>
</gene>
<dbReference type="RefSeq" id="WP_213655591.1">
    <property type="nucleotide sequence ID" value="NZ_BOSL01000010.1"/>
</dbReference>
<protein>
    <recommendedName>
        <fullName evidence="1">RES domain-containing protein</fullName>
    </recommendedName>
</protein>
<dbReference type="Pfam" id="PF08808">
    <property type="entry name" value="RES"/>
    <property type="match status" value="1"/>
</dbReference>
<organism evidence="2 3">
    <name type="scientific">Paenibacillus vini</name>
    <dbReference type="NCBI Taxonomy" id="1476024"/>
    <lineage>
        <taxon>Bacteria</taxon>
        <taxon>Bacillati</taxon>
        <taxon>Bacillota</taxon>
        <taxon>Bacilli</taxon>
        <taxon>Bacillales</taxon>
        <taxon>Paenibacillaceae</taxon>
        <taxon>Paenibacillus</taxon>
    </lineage>
</organism>
<dbReference type="SMART" id="SM00953">
    <property type="entry name" value="RES"/>
    <property type="match status" value="1"/>
</dbReference>
<evidence type="ECO:0000259" key="1">
    <source>
        <dbReference type="SMART" id="SM00953"/>
    </source>
</evidence>
<name>A0ABQ4ME46_9BACL</name>
<keyword evidence="3" id="KW-1185">Reference proteome</keyword>